<dbReference type="OrthoDB" id="8553030at2"/>
<dbReference type="PROSITE" id="PS50883">
    <property type="entry name" value="EAL"/>
    <property type="match status" value="1"/>
</dbReference>
<dbReference type="InterPro" id="IPR001633">
    <property type="entry name" value="EAL_dom"/>
</dbReference>
<dbReference type="Gene3D" id="3.30.450.40">
    <property type="match status" value="1"/>
</dbReference>
<accession>A0A8H2JJE9</accession>
<keyword evidence="3" id="KW-1185">Reference proteome</keyword>
<dbReference type="SMART" id="SM00052">
    <property type="entry name" value="EAL"/>
    <property type="match status" value="1"/>
</dbReference>
<dbReference type="InterPro" id="IPR035919">
    <property type="entry name" value="EAL_sf"/>
</dbReference>
<evidence type="ECO:0000313" key="2">
    <source>
        <dbReference type="EMBL" id="TMM42003.1"/>
    </source>
</evidence>
<dbReference type="GO" id="GO:0071111">
    <property type="term" value="F:cyclic-guanylate-specific phosphodiesterase activity"/>
    <property type="evidence" value="ECO:0007669"/>
    <property type="project" value="InterPro"/>
</dbReference>
<dbReference type="SUPFAM" id="SSF55781">
    <property type="entry name" value="GAF domain-like"/>
    <property type="match status" value="1"/>
</dbReference>
<dbReference type="Pfam" id="PF00563">
    <property type="entry name" value="EAL"/>
    <property type="match status" value="1"/>
</dbReference>
<dbReference type="Pfam" id="PF01590">
    <property type="entry name" value="GAF"/>
    <property type="match status" value="1"/>
</dbReference>
<proteinExistence type="predicted"/>
<dbReference type="InterPro" id="IPR003018">
    <property type="entry name" value="GAF"/>
</dbReference>
<reference evidence="2 3" key="1">
    <citation type="submission" date="2019-05" db="EMBL/GenBank/DDBJ databases">
        <title>Colwellia ponticola sp. nov., isolated from seawater.</title>
        <authorList>
            <person name="Yoon J.-H."/>
        </authorList>
    </citation>
    <scope>NUCLEOTIDE SEQUENCE [LARGE SCALE GENOMIC DNA]</scope>
    <source>
        <strain evidence="2 3">OISW-25</strain>
    </source>
</reference>
<dbReference type="PANTHER" id="PTHR33121">
    <property type="entry name" value="CYCLIC DI-GMP PHOSPHODIESTERASE PDEF"/>
    <property type="match status" value="1"/>
</dbReference>
<comment type="caution">
    <text evidence="2">The sequence shown here is derived from an EMBL/GenBank/DDBJ whole genome shotgun (WGS) entry which is preliminary data.</text>
</comment>
<name>A0A8H2JJE9_9GAMM</name>
<sequence>MKSDDLQSLILNKNNSGNVNSQLKNILSIIRKHLNMEVAFISEFIDGERVFRFIDAKHEVPPINVGESDPLEQTYCQRIVDNTLPNIIQNTNNDNITKTLSVTNKLSIGSYMGVPIRLSTGKTYGTFCCYKKSPDDTLNKRDLSFLSVIADIVSDLIEQHIDVEDAHKAIEQRTLLMLEPNKIEIHYQPVYSLITNQVTGFESLSRFVSTPYITPDVWFNEASQVGLGEELEMMAINNAIKGMGDFQKDLYISINTSPEYILSGAVAKILSGIDTRRIVLEITEHSPISSYADFREALKPLREQGVRLAIDDAGAGYSSFKHILELEADIIKLDISLTQNIHRDRKKFLLAKALCGFAKAIDCIIIAEGIETAEELNALKELNVDKVQGYLLGRPMPIEQAISHVQNILV</sequence>
<evidence type="ECO:0000259" key="1">
    <source>
        <dbReference type="PROSITE" id="PS50883"/>
    </source>
</evidence>
<gene>
    <name evidence="2" type="ORF">FCS21_15005</name>
</gene>
<dbReference type="InterPro" id="IPR050706">
    <property type="entry name" value="Cyclic-di-GMP_PDE-like"/>
</dbReference>
<protein>
    <submittedName>
        <fullName evidence="2">EAL domain-containing protein</fullName>
    </submittedName>
</protein>
<dbReference type="SUPFAM" id="SSF141868">
    <property type="entry name" value="EAL domain-like"/>
    <property type="match status" value="1"/>
</dbReference>
<organism evidence="2 3">
    <name type="scientific">Colwellia ponticola</name>
    <dbReference type="NCBI Taxonomy" id="2304625"/>
    <lineage>
        <taxon>Bacteria</taxon>
        <taxon>Pseudomonadati</taxon>
        <taxon>Pseudomonadota</taxon>
        <taxon>Gammaproteobacteria</taxon>
        <taxon>Alteromonadales</taxon>
        <taxon>Colwelliaceae</taxon>
        <taxon>Colwellia</taxon>
    </lineage>
</organism>
<dbReference type="AlphaFoldDB" id="A0A8H2JJE9"/>
<dbReference type="InterPro" id="IPR029016">
    <property type="entry name" value="GAF-like_dom_sf"/>
</dbReference>
<dbReference type="Gene3D" id="3.20.20.450">
    <property type="entry name" value="EAL domain"/>
    <property type="match status" value="1"/>
</dbReference>
<dbReference type="Proteomes" id="UP000307702">
    <property type="component" value="Unassembled WGS sequence"/>
</dbReference>
<dbReference type="PANTHER" id="PTHR33121:SF76">
    <property type="entry name" value="SIGNALING PROTEIN"/>
    <property type="match status" value="1"/>
</dbReference>
<dbReference type="EMBL" id="SZVP01000019">
    <property type="protein sequence ID" value="TMM42003.1"/>
    <property type="molecule type" value="Genomic_DNA"/>
</dbReference>
<dbReference type="RefSeq" id="WP_138624360.1">
    <property type="nucleotide sequence ID" value="NZ_SZVP01000019.1"/>
</dbReference>
<feature type="domain" description="EAL" evidence="1">
    <location>
        <begin position="167"/>
        <end position="409"/>
    </location>
</feature>
<evidence type="ECO:0000313" key="3">
    <source>
        <dbReference type="Proteomes" id="UP000307702"/>
    </source>
</evidence>
<dbReference type="CDD" id="cd01948">
    <property type="entry name" value="EAL"/>
    <property type="match status" value="1"/>
</dbReference>
<dbReference type="SMART" id="SM00065">
    <property type="entry name" value="GAF"/>
    <property type="match status" value="1"/>
</dbReference>